<reference evidence="3" key="1">
    <citation type="submission" date="2020-06" db="EMBL/GenBank/DDBJ databases">
        <authorList>
            <person name="Li T."/>
            <person name="Hu X."/>
            <person name="Zhang T."/>
            <person name="Song X."/>
            <person name="Zhang H."/>
            <person name="Dai N."/>
            <person name="Sheng W."/>
            <person name="Hou X."/>
            <person name="Wei L."/>
        </authorList>
    </citation>
    <scope>NUCLEOTIDE SEQUENCE</scope>
    <source>
        <strain evidence="3">G02</strain>
        <tissue evidence="3">Leaf</tissue>
    </source>
</reference>
<evidence type="ECO:0000313" key="3">
    <source>
        <dbReference type="EMBL" id="KAL0312806.1"/>
    </source>
</evidence>
<feature type="region of interest" description="Disordered" evidence="1">
    <location>
        <begin position="216"/>
        <end position="237"/>
    </location>
</feature>
<gene>
    <name evidence="3" type="ORF">Sradi_5679900</name>
</gene>
<protein>
    <recommendedName>
        <fullName evidence="2">Transposase MuDR plant domain-containing protein</fullName>
    </recommendedName>
</protein>
<comment type="caution">
    <text evidence="3">The sequence shown here is derived from an EMBL/GenBank/DDBJ whole genome shotgun (WGS) entry which is preliminary data.</text>
</comment>
<organism evidence="3">
    <name type="scientific">Sesamum radiatum</name>
    <name type="common">Black benniseed</name>
    <dbReference type="NCBI Taxonomy" id="300843"/>
    <lineage>
        <taxon>Eukaryota</taxon>
        <taxon>Viridiplantae</taxon>
        <taxon>Streptophyta</taxon>
        <taxon>Embryophyta</taxon>
        <taxon>Tracheophyta</taxon>
        <taxon>Spermatophyta</taxon>
        <taxon>Magnoliopsida</taxon>
        <taxon>eudicotyledons</taxon>
        <taxon>Gunneridae</taxon>
        <taxon>Pentapetalae</taxon>
        <taxon>asterids</taxon>
        <taxon>lamiids</taxon>
        <taxon>Lamiales</taxon>
        <taxon>Pedaliaceae</taxon>
        <taxon>Sesamum</taxon>
    </lineage>
</organism>
<proteinExistence type="predicted"/>
<feature type="domain" description="Transposase MuDR plant" evidence="2">
    <location>
        <begin position="269"/>
        <end position="334"/>
    </location>
</feature>
<dbReference type="InterPro" id="IPR004332">
    <property type="entry name" value="Transposase_MuDR"/>
</dbReference>
<dbReference type="Pfam" id="PF03108">
    <property type="entry name" value="DBD_Tnp_Mut"/>
    <property type="match status" value="1"/>
</dbReference>
<accession>A0AAW2L4N6</accession>
<dbReference type="AlphaFoldDB" id="A0AAW2L4N6"/>
<reference evidence="3" key="2">
    <citation type="journal article" date="2024" name="Plant">
        <title>Genomic evolution and insights into agronomic trait innovations of Sesamum species.</title>
        <authorList>
            <person name="Miao H."/>
            <person name="Wang L."/>
            <person name="Qu L."/>
            <person name="Liu H."/>
            <person name="Sun Y."/>
            <person name="Le M."/>
            <person name="Wang Q."/>
            <person name="Wei S."/>
            <person name="Zheng Y."/>
            <person name="Lin W."/>
            <person name="Duan Y."/>
            <person name="Cao H."/>
            <person name="Xiong S."/>
            <person name="Wang X."/>
            <person name="Wei L."/>
            <person name="Li C."/>
            <person name="Ma Q."/>
            <person name="Ju M."/>
            <person name="Zhao R."/>
            <person name="Li G."/>
            <person name="Mu C."/>
            <person name="Tian Q."/>
            <person name="Mei H."/>
            <person name="Zhang T."/>
            <person name="Gao T."/>
            <person name="Zhang H."/>
        </authorList>
    </citation>
    <scope>NUCLEOTIDE SEQUENCE</scope>
    <source>
        <strain evidence="3">G02</strain>
    </source>
</reference>
<evidence type="ECO:0000256" key="1">
    <source>
        <dbReference type="SAM" id="MobiDB-lite"/>
    </source>
</evidence>
<dbReference type="PANTHER" id="PTHR31973">
    <property type="entry name" value="POLYPROTEIN, PUTATIVE-RELATED"/>
    <property type="match status" value="1"/>
</dbReference>
<feature type="compositionally biased region" description="Acidic residues" evidence="1">
    <location>
        <begin position="224"/>
        <end position="237"/>
    </location>
</feature>
<sequence length="516" mass="58857">MGFDLGLRSIKNECPDLCFVDLQNSYKGLDIPIQIYVEEEIGEPILVVDRDGNEIITQNEEEIRGLLQGINFENFVVNDDDYVEDTNLNMEGDGVGKGTGVEGEAVNEEGVGEGIEVEEGARNDERVGGMGKNKGKRKIFENQTSANMSESEFDDSSDSDYVQPAETFDDSDDAPSLCFEDLEDSDDEDIFINKNHSKRQMLMKLSKIVKKQKKLKRKKTNAEDMGEEEWYSDPGEEEEIDGLHVSDSENDERIPTHPLFKETTSRKNLELVVGLTFENAQQYREVLRDWCVRKGYDIEFLKNKNRRITVKCKHEGCQWRIHASPILKGPTFQIKTIKGEHTCARTYDNSLAKSSYLAKRMENLIRDNPNIPVSQLKNTILRKCNVEVTRWKVIRAKRAALEAIRGADSHQFELLWDYFETVRKHNPGSKLILKKVEDSNLLCLKKLYFSLFAMKSAFLSGCRPIIGLDGCFLKTCFKGQMLVAIGRDGNDNMVPIAIAVVPVENRQTWQCFWRSC</sequence>
<evidence type="ECO:0000259" key="2">
    <source>
        <dbReference type="Pfam" id="PF03108"/>
    </source>
</evidence>
<name>A0AAW2L4N6_SESRA</name>
<dbReference type="EMBL" id="JACGWJ010000026">
    <property type="protein sequence ID" value="KAL0312806.1"/>
    <property type="molecule type" value="Genomic_DNA"/>
</dbReference>
<dbReference type="PANTHER" id="PTHR31973:SF187">
    <property type="entry name" value="MUTATOR TRANSPOSASE MUDRA PROTEIN"/>
    <property type="match status" value="1"/>
</dbReference>